<reference evidence="12" key="1">
    <citation type="submission" date="2025-08" db="UniProtKB">
        <authorList>
            <consortium name="RefSeq"/>
        </authorList>
    </citation>
    <scope>IDENTIFICATION</scope>
</reference>
<dbReference type="GeneID" id="34621908"/>
<keyword evidence="6" id="KW-0067">ATP-binding</keyword>
<keyword evidence="5" id="KW-0547">Nucleotide-binding</keyword>
<gene>
    <name evidence="12" type="primary">LOC34621908</name>
</gene>
<dbReference type="FunFam" id="3.90.1490.10:FF:000001">
    <property type="entry name" value="Diphthine--ammonia ligase"/>
    <property type="match status" value="1"/>
</dbReference>
<dbReference type="GO" id="GO:0017178">
    <property type="term" value="F:diphthine-ammonia ligase activity"/>
    <property type="evidence" value="ECO:0007669"/>
    <property type="project" value="UniProtKB-EC"/>
</dbReference>
<evidence type="ECO:0000256" key="5">
    <source>
        <dbReference type="ARBA" id="ARBA00022741"/>
    </source>
</evidence>
<dbReference type="Pfam" id="PF01902">
    <property type="entry name" value="Diphthami_syn_2"/>
    <property type="match status" value="1"/>
</dbReference>
<dbReference type="GO" id="GO:0017183">
    <property type="term" value="P:protein histidyl modification to diphthamide"/>
    <property type="evidence" value="ECO:0007669"/>
    <property type="project" value="TreeGrafter"/>
</dbReference>
<dbReference type="Proteomes" id="UP000515125">
    <property type="component" value="Unplaced"/>
</dbReference>
<dbReference type="PANTHER" id="PTHR12196">
    <property type="entry name" value="DOMAIN OF UNKNOWN FUNCTION 71 DUF71 -CONTAINING PROTEIN"/>
    <property type="match status" value="1"/>
</dbReference>
<evidence type="ECO:0000259" key="10">
    <source>
        <dbReference type="Pfam" id="PF01902"/>
    </source>
</evidence>
<accession>A0A6P6RXG8</accession>
<dbReference type="CDD" id="cd01994">
    <property type="entry name" value="AANH_PF0828-like"/>
    <property type="match status" value="1"/>
</dbReference>
<dbReference type="NCBIfam" id="TIGR00290">
    <property type="entry name" value="MJ0570_dom"/>
    <property type="match status" value="1"/>
</dbReference>
<dbReference type="InterPro" id="IPR014729">
    <property type="entry name" value="Rossmann-like_a/b/a_fold"/>
</dbReference>
<evidence type="ECO:0000313" key="11">
    <source>
        <dbReference type="Proteomes" id="UP000515125"/>
    </source>
</evidence>
<dbReference type="Gene3D" id="3.40.50.620">
    <property type="entry name" value="HUPs"/>
    <property type="match status" value="1"/>
</dbReference>
<comment type="catalytic activity">
    <reaction evidence="9">
        <text>diphthine-[translation elongation factor 2] + NH4(+) + ATP = diphthamide-[translation elongation factor 2] + AMP + diphosphate + H(+)</text>
        <dbReference type="Rhea" id="RHEA:19753"/>
        <dbReference type="Rhea" id="RHEA-COMP:10172"/>
        <dbReference type="Rhea" id="RHEA-COMP:10174"/>
        <dbReference type="ChEBI" id="CHEBI:15378"/>
        <dbReference type="ChEBI" id="CHEBI:16692"/>
        <dbReference type="ChEBI" id="CHEBI:28938"/>
        <dbReference type="ChEBI" id="CHEBI:30616"/>
        <dbReference type="ChEBI" id="CHEBI:33019"/>
        <dbReference type="ChEBI" id="CHEBI:82696"/>
        <dbReference type="ChEBI" id="CHEBI:456215"/>
        <dbReference type="EC" id="6.3.1.14"/>
    </reaction>
</comment>
<evidence type="ECO:0000256" key="6">
    <source>
        <dbReference type="ARBA" id="ARBA00022840"/>
    </source>
</evidence>
<feature type="domain" description="Diphthamide synthase" evidence="10">
    <location>
        <begin position="5"/>
        <end position="217"/>
    </location>
</feature>
<evidence type="ECO:0000256" key="1">
    <source>
        <dbReference type="ARBA" id="ARBA00005156"/>
    </source>
</evidence>
<dbReference type="InterPro" id="IPR002761">
    <property type="entry name" value="Diphthami_syn_dom"/>
</dbReference>
<evidence type="ECO:0000256" key="4">
    <source>
        <dbReference type="ARBA" id="ARBA00022598"/>
    </source>
</evidence>
<dbReference type="EC" id="6.3.1.14" evidence="2"/>
<evidence type="ECO:0000256" key="2">
    <source>
        <dbReference type="ARBA" id="ARBA00012089"/>
    </source>
</evidence>
<dbReference type="Gene3D" id="3.90.1490.10">
    <property type="entry name" value="putative n-type atp pyrophosphatase, domain 2"/>
    <property type="match status" value="1"/>
</dbReference>
<dbReference type="FunFam" id="3.40.50.620:FF:000145">
    <property type="entry name" value="ATP-binding domain containing protein"/>
    <property type="match status" value="1"/>
</dbReference>
<comment type="pathway">
    <text evidence="1">Protein modification; peptidyl-diphthamide biosynthesis.</text>
</comment>
<protein>
    <recommendedName>
        <fullName evidence="3">Diphthine--ammonia ligase</fullName>
        <ecNumber evidence="2">6.3.1.14</ecNumber>
    </recommendedName>
    <alternativeName>
        <fullName evidence="7">Diphthamide synthase</fullName>
    </alternativeName>
    <alternativeName>
        <fullName evidence="8">Diphthamide synthetase</fullName>
    </alternativeName>
</protein>
<keyword evidence="11" id="KW-1185">Reference proteome</keyword>
<evidence type="ECO:0000256" key="7">
    <source>
        <dbReference type="ARBA" id="ARBA00029814"/>
    </source>
</evidence>
<sequence>MGLQAVGLVSGGKDSVFALQCAVALGHRICAIATLLPRNNALEADSYMYQSVGTGVTGAIAECMGIPLFSSEIRGRPLLINSLSYETTPGDEVEDLYDLLVLVKDAMPEIEAVTCGAILSEFQRRRLEHVCQRLGLVPICLLWHKAQEVLLKEMCAVGLHAVLVKTASMGLTRRNLGKCISDLLDHFLDLNRKYDFHVCGEGGEYETLTLDCPLYTEAAIAITRWKEVCQCEDPVAPIWLLSPEDWILVPKAKKKDGSTNPCGLGMQELEHQRFEVYKDLVKTAVQGWNVQQGTQGAAGSTSVNRIEKDSVEAPPVTCNARQHLWKVRIQNTLKCRGILAADVTACCNQPQGESLPCGAHVAKAFADAEVPQDLRASLFDVLNNWLDEQMGAFPSGCYVSSEAAYKDPSDAKVAVRPIQTICQAISSSFHALIEEFFSSKGFPEHPMTFLQMSLPAGVLLRFRVLFSLAHSSANCVSPRPSFLLENPQDVAVLHVHSLNMWIPSCRQKSRCSRQPSSKCHSLCRNCQGIRCAKRMHGATRTEAASAPEILFLRAVDGMVPFSGESPATGSNPYLKHLMREEDKDCLEGTGVEEHGLKDSGKEDPGLDIALQTVSACLSLQQSLSLLRSDGRGFPSSASCFFPLETNMPEEFHFNDFPPLCLLVYVHIAPVLQGGEKEAKRKLRIVEELVRSLLRRWGVQDKHKGVIVVAGVPRLPGGAKVMVLPVGETAARWGGVRRGLTSVASFEKHLYGEGDAFRKTLQLCIHSLKSPSAEVPWICSSVACITFEEYYDDGATRTLTSFLEELRKSFYALLQQKIENENGVESVTHLEVFVFYCSSFPNTSFHVSTHLYEIKCAETITAVCIEGRVTHDIAPMISFFSSEELAGGSVQILLSSMA</sequence>
<keyword evidence="4" id="KW-0436">Ligase</keyword>
<evidence type="ECO:0000256" key="3">
    <source>
        <dbReference type="ARBA" id="ARBA00018426"/>
    </source>
</evidence>
<dbReference type="InterPro" id="IPR030662">
    <property type="entry name" value="DPH6/MJ0570"/>
</dbReference>
<dbReference type="PANTHER" id="PTHR12196:SF2">
    <property type="entry name" value="DIPHTHINE--AMMONIA LIGASE"/>
    <property type="match status" value="1"/>
</dbReference>
<proteinExistence type="predicted"/>
<dbReference type="SUPFAM" id="SSF52402">
    <property type="entry name" value="Adenine nucleotide alpha hydrolases-like"/>
    <property type="match status" value="1"/>
</dbReference>
<dbReference type="AlphaFoldDB" id="A0A6P6RXG8"/>
<dbReference type="OrthoDB" id="686384at2759"/>
<dbReference type="GO" id="GO:0005524">
    <property type="term" value="F:ATP binding"/>
    <property type="evidence" value="ECO:0007669"/>
    <property type="project" value="UniProtKB-KW"/>
</dbReference>
<dbReference type="RefSeq" id="XP_026192219.1">
    <property type="nucleotide sequence ID" value="XM_026336434.1"/>
</dbReference>
<name>A0A6P6RXG8_9EIME</name>
<evidence type="ECO:0000313" key="12">
    <source>
        <dbReference type="RefSeq" id="XP_026192219.1"/>
    </source>
</evidence>
<organism evidence="11 12">
    <name type="scientific">Cyclospora cayetanensis</name>
    <dbReference type="NCBI Taxonomy" id="88456"/>
    <lineage>
        <taxon>Eukaryota</taxon>
        <taxon>Sar</taxon>
        <taxon>Alveolata</taxon>
        <taxon>Apicomplexa</taxon>
        <taxon>Conoidasida</taxon>
        <taxon>Coccidia</taxon>
        <taxon>Eucoccidiorida</taxon>
        <taxon>Eimeriorina</taxon>
        <taxon>Eimeriidae</taxon>
        <taxon>Cyclospora</taxon>
    </lineage>
</organism>
<evidence type="ECO:0000256" key="9">
    <source>
        <dbReference type="ARBA" id="ARBA00048108"/>
    </source>
</evidence>
<evidence type="ECO:0000256" key="8">
    <source>
        <dbReference type="ARBA" id="ARBA00031552"/>
    </source>
</evidence>